<accession>A0ABR1KNQ0</accession>
<feature type="region of interest" description="Disordered" evidence="6">
    <location>
        <begin position="1"/>
        <end position="34"/>
    </location>
</feature>
<keyword evidence="8" id="KW-1185">Reference proteome</keyword>
<dbReference type="PANTHER" id="PTHR11122">
    <property type="entry name" value="APOSPORY-ASSOCIATED PROTEIN C-RELATED"/>
    <property type="match status" value="1"/>
</dbReference>
<comment type="function">
    <text evidence="5">Catalyzes the interconversion between the alpha and beta anomers from at least three hexose 6-phosphate sugars (Glc6P, Gal6P, and Man6P).</text>
</comment>
<name>A0ABR1KNQ0_9PEZI</name>
<organism evidence="7 8">
    <name type="scientific">Phyllosticta citriasiana</name>
    <dbReference type="NCBI Taxonomy" id="595635"/>
    <lineage>
        <taxon>Eukaryota</taxon>
        <taxon>Fungi</taxon>
        <taxon>Dikarya</taxon>
        <taxon>Ascomycota</taxon>
        <taxon>Pezizomycotina</taxon>
        <taxon>Dothideomycetes</taxon>
        <taxon>Dothideomycetes incertae sedis</taxon>
        <taxon>Botryosphaeriales</taxon>
        <taxon>Phyllostictaceae</taxon>
        <taxon>Phyllosticta</taxon>
    </lineage>
</organism>
<dbReference type="InterPro" id="IPR014718">
    <property type="entry name" value="GH-type_carb-bd"/>
</dbReference>
<dbReference type="EMBL" id="JBBPHU010000005">
    <property type="protein sequence ID" value="KAK7517940.1"/>
    <property type="molecule type" value="Genomic_DNA"/>
</dbReference>
<comment type="catalytic activity">
    <reaction evidence="1">
        <text>alpha-D-glucose 6-phosphate = beta-D-glucose 6-phosphate</text>
        <dbReference type="Rhea" id="RHEA:16249"/>
        <dbReference type="ChEBI" id="CHEBI:58225"/>
        <dbReference type="ChEBI" id="CHEBI:58247"/>
        <dbReference type="EC" id="5.1.3.15"/>
    </reaction>
</comment>
<gene>
    <name evidence="7" type="ORF">IWZ03DRAFT_377502</name>
</gene>
<comment type="caution">
    <text evidence="7">The sequence shown here is derived from an EMBL/GenBank/DDBJ whole genome shotgun (WGS) entry which is preliminary data.</text>
</comment>
<evidence type="ECO:0000256" key="2">
    <source>
        <dbReference type="ARBA" id="ARBA00005866"/>
    </source>
</evidence>
<dbReference type="EC" id="5.1.3.15" evidence="3 5"/>
<dbReference type="Gene3D" id="2.70.98.10">
    <property type="match status" value="1"/>
</dbReference>
<evidence type="ECO:0000256" key="3">
    <source>
        <dbReference type="ARBA" id="ARBA00012083"/>
    </source>
</evidence>
<evidence type="ECO:0000313" key="7">
    <source>
        <dbReference type="EMBL" id="KAK7517940.1"/>
    </source>
</evidence>
<evidence type="ECO:0000256" key="6">
    <source>
        <dbReference type="SAM" id="MobiDB-lite"/>
    </source>
</evidence>
<dbReference type="PANTHER" id="PTHR11122:SF13">
    <property type="entry name" value="GLUCOSE-6-PHOSPHATE 1-EPIMERASE"/>
    <property type="match status" value="1"/>
</dbReference>
<dbReference type="Proteomes" id="UP001363622">
    <property type="component" value="Unassembled WGS sequence"/>
</dbReference>
<evidence type="ECO:0000256" key="1">
    <source>
        <dbReference type="ARBA" id="ARBA00001096"/>
    </source>
</evidence>
<dbReference type="InterPro" id="IPR011013">
    <property type="entry name" value="Gal_mutarotase_sf_dom"/>
</dbReference>
<dbReference type="PIRSF" id="PIRSF016020">
    <property type="entry name" value="PHexose_mutarotase"/>
    <property type="match status" value="1"/>
</dbReference>
<reference evidence="7 8" key="1">
    <citation type="submission" date="2024-04" db="EMBL/GenBank/DDBJ databases">
        <title>Phyllosticta paracitricarpa is synonymous to the EU quarantine fungus P. citricarpa based on phylogenomic analyses.</title>
        <authorList>
            <consortium name="Lawrence Berkeley National Laboratory"/>
            <person name="Van Ingen-Buijs V.A."/>
            <person name="Van Westerhoven A.C."/>
            <person name="Haridas S."/>
            <person name="Skiadas P."/>
            <person name="Martin F."/>
            <person name="Groenewald J.Z."/>
            <person name="Crous P.W."/>
            <person name="Seidl M.F."/>
        </authorList>
    </citation>
    <scope>NUCLEOTIDE SEQUENCE [LARGE SCALE GENOMIC DNA]</scope>
    <source>
        <strain evidence="7 8">CBS 123371</strain>
    </source>
</reference>
<dbReference type="SUPFAM" id="SSF74650">
    <property type="entry name" value="Galactose mutarotase-like"/>
    <property type="match status" value="1"/>
</dbReference>
<comment type="similarity">
    <text evidence="2 5">Belongs to the glucose-6-phosphate 1-epimerase family.</text>
</comment>
<dbReference type="InterPro" id="IPR025532">
    <property type="entry name" value="G6P_1-epimerase"/>
</dbReference>
<sequence>MVDRPHKPSSLPNTAAAAKSAGPQPTVDISDDNSRVTARLPSGESVTILLYGATVISWKNADGSDNLWLSEKAALDGSKPVRGGIPVVFPVFGPPPANHATSSLPQHGFARNSRWEYLGKSTSEASADPEAAAAAAAAAATTAADSSSVKLDFGLYSSNLSAEARKAWPYDFGVVYSVTLGPNSLQTAVNVRNEGDKAWDFQVLFHTYLSVKDISKTQVTGLLGVTYTDKVLTPISTITESHASLPITGETDRVYKAIPQSTTSVVVDGKPRFDVVRDNLPDTVVWNPWKEKAHAMADFAPDDAYKSMICVEAGAVAEWTKLEAGDTWEGGVTYKSLL</sequence>
<proteinExistence type="inferred from homology"/>
<dbReference type="Pfam" id="PF01263">
    <property type="entry name" value="Aldose_epim"/>
    <property type="match status" value="1"/>
</dbReference>
<evidence type="ECO:0000313" key="8">
    <source>
        <dbReference type="Proteomes" id="UP001363622"/>
    </source>
</evidence>
<dbReference type="CDD" id="cd09020">
    <property type="entry name" value="D-hex-6-P-epi_like"/>
    <property type="match status" value="1"/>
</dbReference>
<protein>
    <recommendedName>
        <fullName evidence="3 5">Glucose-6-phosphate 1-epimerase</fullName>
        <ecNumber evidence="3 5">5.1.3.15</ecNumber>
    </recommendedName>
</protein>
<dbReference type="InterPro" id="IPR008183">
    <property type="entry name" value="Aldose_1/G6P_1-epimerase"/>
</dbReference>
<evidence type="ECO:0000256" key="5">
    <source>
        <dbReference type="PIRNR" id="PIRNR016020"/>
    </source>
</evidence>
<keyword evidence="4 5" id="KW-0413">Isomerase</keyword>
<evidence type="ECO:0000256" key="4">
    <source>
        <dbReference type="ARBA" id="ARBA00023235"/>
    </source>
</evidence>